<name>A0A0C2R848_9BACL</name>
<sequence length="39" mass="4713">MNLSLEPLKAIVSIFINSFLIPLLIWRIFFYRKSKEENK</sequence>
<evidence type="ECO:0000256" key="1">
    <source>
        <dbReference type="SAM" id="Phobius"/>
    </source>
</evidence>
<protein>
    <submittedName>
        <fullName evidence="2">Uncharacterized protein</fullName>
    </submittedName>
</protein>
<dbReference type="PATRIC" id="fig|220754.4.peg.3088"/>
<keyword evidence="3" id="KW-1185">Reference proteome</keyword>
<dbReference type="AlphaFoldDB" id="A0A0C2R848"/>
<dbReference type="Proteomes" id="UP000031972">
    <property type="component" value="Unassembled WGS sequence"/>
</dbReference>
<keyword evidence="1" id="KW-0812">Transmembrane</keyword>
<feature type="transmembrane region" description="Helical" evidence="1">
    <location>
        <begin position="12"/>
        <end position="30"/>
    </location>
</feature>
<organism evidence="2 3">
    <name type="scientific">Jeotgalibacillus campisalis</name>
    <dbReference type="NCBI Taxonomy" id="220754"/>
    <lineage>
        <taxon>Bacteria</taxon>
        <taxon>Bacillati</taxon>
        <taxon>Bacillota</taxon>
        <taxon>Bacilli</taxon>
        <taxon>Bacillales</taxon>
        <taxon>Caryophanaceae</taxon>
        <taxon>Jeotgalibacillus</taxon>
    </lineage>
</organism>
<proteinExistence type="predicted"/>
<reference evidence="2 3" key="1">
    <citation type="submission" date="2015-01" db="EMBL/GenBank/DDBJ databases">
        <title>Jeotgalibacillus campisalis genome sequencing.</title>
        <authorList>
            <person name="Goh K.M."/>
            <person name="Chan K.-G."/>
            <person name="Yaakop A.S."/>
            <person name="Ee R."/>
            <person name="Gan H.M."/>
            <person name="Chan C.S."/>
        </authorList>
    </citation>
    <scope>NUCLEOTIDE SEQUENCE [LARGE SCALE GENOMIC DNA]</scope>
    <source>
        <strain evidence="2 3">SF-57</strain>
    </source>
</reference>
<accession>A0A0C2R848</accession>
<comment type="caution">
    <text evidence="2">The sequence shown here is derived from an EMBL/GenBank/DDBJ whole genome shotgun (WGS) entry which is preliminary data.</text>
</comment>
<gene>
    <name evidence="2" type="ORF">KR50_30750</name>
</gene>
<evidence type="ECO:0000313" key="3">
    <source>
        <dbReference type="Proteomes" id="UP000031972"/>
    </source>
</evidence>
<dbReference type="EMBL" id="JXRR01000017">
    <property type="protein sequence ID" value="KIL46400.1"/>
    <property type="molecule type" value="Genomic_DNA"/>
</dbReference>
<evidence type="ECO:0000313" key="2">
    <source>
        <dbReference type="EMBL" id="KIL46400.1"/>
    </source>
</evidence>
<keyword evidence="1" id="KW-0472">Membrane</keyword>
<keyword evidence="1" id="KW-1133">Transmembrane helix</keyword>